<feature type="non-terminal residue" evidence="2">
    <location>
        <position position="1"/>
    </location>
</feature>
<comment type="caution">
    <text evidence="2">The sequence shown here is derived from an EMBL/GenBank/DDBJ whole genome shotgun (WGS) entry which is preliminary data.</text>
</comment>
<name>A0A8J2JX47_9HEXA</name>
<evidence type="ECO:0000256" key="1">
    <source>
        <dbReference type="SAM" id="MobiDB-lite"/>
    </source>
</evidence>
<dbReference type="Proteomes" id="UP000708208">
    <property type="component" value="Unassembled WGS sequence"/>
</dbReference>
<protein>
    <submittedName>
        <fullName evidence="2">Uncharacterized protein</fullName>
    </submittedName>
</protein>
<evidence type="ECO:0000313" key="2">
    <source>
        <dbReference type="EMBL" id="CAG7716033.1"/>
    </source>
</evidence>
<proteinExistence type="predicted"/>
<keyword evidence="3" id="KW-1185">Reference proteome</keyword>
<dbReference type="AlphaFoldDB" id="A0A8J2JX47"/>
<accession>A0A8J2JX47</accession>
<reference evidence="2" key="1">
    <citation type="submission" date="2021-06" db="EMBL/GenBank/DDBJ databases">
        <authorList>
            <person name="Hodson N. C."/>
            <person name="Mongue J. A."/>
            <person name="Jaron S. K."/>
        </authorList>
    </citation>
    <scope>NUCLEOTIDE SEQUENCE</scope>
</reference>
<feature type="region of interest" description="Disordered" evidence="1">
    <location>
        <begin position="1"/>
        <end position="24"/>
    </location>
</feature>
<feature type="region of interest" description="Disordered" evidence="1">
    <location>
        <begin position="201"/>
        <end position="236"/>
    </location>
</feature>
<dbReference type="EMBL" id="CAJVCH010035493">
    <property type="protein sequence ID" value="CAG7716033.1"/>
    <property type="molecule type" value="Genomic_DNA"/>
</dbReference>
<evidence type="ECO:0000313" key="3">
    <source>
        <dbReference type="Proteomes" id="UP000708208"/>
    </source>
</evidence>
<organism evidence="2 3">
    <name type="scientific">Allacma fusca</name>
    <dbReference type="NCBI Taxonomy" id="39272"/>
    <lineage>
        <taxon>Eukaryota</taxon>
        <taxon>Metazoa</taxon>
        <taxon>Ecdysozoa</taxon>
        <taxon>Arthropoda</taxon>
        <taxon>Hexapoda</taxon>
        <taxon>Collembola</taxon>
        <taxon>Symphypleona</taxon>
        <taxon>Sminthuridae</taxon>
        <taxon>Allacma</taxon>
    </lineage>
</organism>
<sequence>MEGTVSIHSVEGGGAFRTENKQNQISKVVSWGAPDERNGRQNGDVHVINVSVPMYAPPMHEEYRPTKPPDYDVAVQGEPPPYDEAIKLDPGALFTKQPNSSVTTSSDSFFACGHPSPSHSTNLISTRPVLASPTTLDEVGRALPVVTATAGNLNIQTVTLSSSLSHGGGERGDSGGNAFNGDCVVVVDASESANANAALNAKLGAPPPYTREYTPSPRHSISYPPPFPDPNAMDNENQLNANHLSIVSSSN</sequence>
<gene>
    <name evidence="2" type="ORF">AFUS01_LOCUS5563</name>
</gene>